<feature type="active site" description="Nucleophile; for GATase activity" evidence="10">
    <location>
        <position position="2"/>
    </location>
</feature>
<reference evidence="13 14" key="1">
    <citation type="submission" date="2016-10" db="EMBL/GenBank/DDBJ databases">
        <authorList>
            <person name="de Groot N.N."/>
        </authorList>
    </citation>
    <scope>NUCLEOTIDE SEQUENCE [LARGE SCALE GENOMIC DNA]</scope>
    <source>
        <strain evidence="13 14">F</strain>
    </source>
</reference>
<dbReference type="GO" id="GO:0004360">
    <property type="term" value="F:glutamine-fructose-6-phosphate transaminase (isomerizing) activity"/>
    <property type="evidence" value="ECO:0007669"/>
    <property type="project" value="UniProtKB-UniRule"/>
</dbReference>
<evidence type="ECO:0000256" key="10">
    <source>
        <dbReference type="HAMAP-Rule" id="MF_00164"/>
    </source>
</evidence>
<accession>A0A1I6J729</accession>
<dbReference type="Pfam" id="PF01380">
    <property type="entry name" value="SIS"/>
    <property type="match status" value="2"/>
</dbReference>
<dbReference type="Gene3D" id="3.60.20.10">
    <property type="entry name" value="Glutamine Phosphoribosylpyrophosphate, subunit 1, domain 1"/>
    <property type="match status" value="1"/>
</dbReference>
<keyword evidence="9" id="KW-0315">Glutamine amidotransferase</keyword>
<evidence type="ECO:0000313" key="13">
    <source>
        <dbReference type="EMBL" id="SFR74330.1"/>
    </source>
</evidence>
<evidence type="ECO:0000259" key="11">
    <source>
        <dbReference type="PROSITE" id="PS51278"/>
    </source>
</evidence>
<dbReference type="InterPro" id="IPR035490">
    <property type="entry name" value="GlmS/FrlB_SIS"/>
</dbReference>
<dbReference type="CDD" id="cd00714">
    <property type="entry name" value="GFAT"/>
    <property type="match status" value="1"/>
</dbReference>
<feature type="domain" description="SIS" evidence="12">
    <location>
        <begin position="289"/>
        <end position="428"/>
    </location>
</feature>
<feature type="domain" description="Glutamine amidotransferase type-2" evidence="11">
    <location>
        <begin position="2"/>
        <end position="222"/>
    </location>
</feature>
<evidence type="ECO:0000256" key="5">
    <source>
        <dbReference type="ARBA" id="ARBA00022490"/>
    </source>
</evidence>
<dbReference type="FunFam" id="3.40.50.10490:FF:000001">
    <property type="entry name" value="Glutamine--fructose-6-phosphate aminotransferase [isomerizing]"/>
    <property type="match status" value="1"/>
</dbReference>
<dbReference type="CDD" id="cd05008">
    <property type="entry name" value="SIS_GlmS_GlmD_1"/>
    <property type="match status" value="1"/>
</dbReference>
<name>A0A1I6J729_9FIRM</name>
<dbReference type="CDD" id="cd05009">
    <property type="entry name" value="SIS_GlmS_GlmD_2"/>
    <property type="match status" value="1"/>
</dbReference>
<evidence type="ECO:0000256" key="9">
    <source>
        <dbReference type="ARBA" id="ARBA00022962"/>
    </source>
</evidence>
<dbReference type="InterPro" id="IPR047084">
    <property type="entry name" value="GFAT_N"/>
</dbReference>
<dbReference type="GO" id="GO:0005829">
    <property type="term" value="C:cytosol"/>
    <property type="evidence" value="ECO:0007669"/>
    <property type="project" value="TreeGrafter"/>
</dbReference>
<dbReference type="SUPFAM" id="SSF53697">
    <property type="entry name" value="SIS domain"/>
    <property type="match status" value="1"/>
</dbReference>
<comment type="subunit">
    <text evidence="10">Homodimer.</text>
</comment>
<evidence type="ECO:0000256" key="7">
    <source>
        <dbReference type="ARBA" id="ARBA00022679"/>
    </source>
</evidence>
<evidence type="ECO:0000256" key="6">
    <source>
        <dbReference type="ARBA" id="ARBA00022576"/>
    </source>
</evidence>
<dbReference type="Pfam" id="PF13522">
    <property type="entry name" value="GATase_6"/>
    <property type="match status" value="1"/>
</dbReference>
<dbReference type="GO" id="GO:0005975">
    <property type="term" value="P:carbohydrate metabolic process"/>
    <property type="evidence" value="ECO:0007669"/>
    <property type="project" value="UniProtKB-UniRule"/>
</dbReference>
<dbReference type="RefSeq" id="WP_031475035.1">
    <property type="nucleotide sequence ID" value="NZ_FOZC01000005.1"/>
</dbReference>
<dbReference type="PROSITE" id="PS51464">
    <property type="entry name" value="SIS"/>
    <property type="match status" value="2"/>
</dbReference>
<gene>
    <name evidence="10" type="primary">glmS</name>
    <name evidence="13" type="ORF">SAMN02910262_01233</name>
</gene>
<evidence type="ECO:0000256" key="1">
    <source>
        <dbReference type="ARBA" id="ARBA00001031"/>
    </source>
</evidence>
<comment type="subcellular location">
    <subcellularLocation>
        <location evidence="2 10">Cytoplasm</location>
    </subcellularLocation>
</comment>
<dbReference type="EC" id="2.6.1.16" evidence="3 10"/>
<dbReference type="InterPro" id="IPR046348">
    <property type="entry name" value="SIS_dom_sf"/>
</dbReference>
<dbReference type="AlphaFoldDB" id="A0A1I6J729"/>
<dbReference type="GO" id="GO:0006047">
    <property type="term" value="P:UDP-N-acetylglucosamine metabolic process"/>
    <property type="evidence" value="ECO:0007669"/>
    <property type="project" value="TreeGrafter"/>
</dbReference>
<keyword evidence="5 10" id="KW-0963">Cytoplasm</keyword>
<keyword evidence="8" id="KW-0677">Repeat</keyword>
<dbReference type="GO" id="GO:0006487">
    <property type="term" value="P:protein N-linked glycosylation"/>
    <property type="evidence" value="ECO:0007669"/>
    <property type="project" value="TreeGrafter"/>
</dbReference>
<dbReference type="Proteomes" id="UP000214760">
    <property type="component" value="Unassembled WGS sequence"/>
</dbReference>
<dbReference type="NCBIfam" id="TIGR01135">
    <property type="entry name" value="glmS"/>
    <property type="match status" value="1"/>
</dbReference>
<dbReference type="SUPFAM" id="SSF56235">
    <property type="entry name" value="N-terminal nucleophile aminohydrolases (Ntn hydrolases)"/>
    <property type="match status" value="1"/>
</dbReference>
<dbReference type="PROSITE" id="PS51278">
    <property type="entry name" value="GATASE_TYPE_2"/>
    <property type="match status" value="1"/>
</dbReference>
<evidence type="ECO:0000256" key="2">
    <source>
        <dbReference type="ARBA" id="ARBA00004496"/>
    </source>
</evidence>
<proteinExistence type="inferred from homology"/>
<dbReference type="InterPro" id="IPR029055">
    <property type="entry name" value="Ntn_hydrolases_N"/>
</dbReference>
<dbReference type="NCBIfam" id="NF001484">
    <property type="entry name" value="PRK00331.1"/>
    <property type="match status" value="1"/>
</dbReference>
<evidence type="ECO:0000313" key="14">
    <source>
        <dbReference type="Proteomes" id="UP000214760"/>
    </source>
</evidence>
<dbReference type="InterPro" id="IPR001347">
    <property type="entry name" value="SIS_dom"/>
</dbReference>
<dbReference type="InterPro" id="IPR005855">
    <property type="entry name" value="GFAT"/>
</dbReference>
<dbReference type="HAMAP" id="MF_00164">
    <property type="entry name" value="GlmS"/>
    <property type="match status" value="1"/>
</dbReference>
<feature type="initiator methionine" description="Removed" evidence="10">
    <location>
        <position position="1"/>
    </location>
</feature>
<dbReference type="PANTHER" id="PTHR10937:SF0">
    <property type="entry name" value="GLUTAMINE--FRUCTOSE-6-PHOSPHATE TRANSAMINASE (ISOMERIZING)"/>
    <property type="match status" value="1"/>
</dbReference>
<sequence length="612" mass="67905">MCGIVGFNGHVQAAPILLDGLSKLEYRGYDSAGVAVRSGKNDVEIVKAKGRLKALYEKTNDGLAMAGDCGIGHTRWATHGEPSETNAHPHCSDDRNVTIVHNGIIENYLELKEMLEKAGYSFHSQTDTEVAAKLIDYYVKKYQKGPIDALSRFMLRVRGSYAIAVLFAECPDEIYAIRKDNPMVIGVKDGNTYMASDVAALLRYTRDIYYIGDNEMACMGKGEVTFYNIDQEVIEKDVTEVKWDVNAAEKNGFEHFMIKEIHEQPRAVKDTLNSVIKDGKIDFTALGLDEEHIRDFRQIYIVACGSAYHVGVAAQYVLEDMAEIPVRVEIASEFRYRHLLIPENSLVIIVSQSGETADSLAALRIAKEHGAETLAIVNVVGSTIAREADHVFYTLAGPEISVATTKAYSAQLIASYLLAIEFAKVREKITDEQYAGYLEELQTIPEKIEKILDDKERIQWFAAKYANAQDVFFLGRGIDYAVSLEGSLKLKEISYIHSEAYAAGELKHGTISLIEKGTLVISVLTQPDLYEKMISNMVEVKSRGGYLMGLTTYGNYGIEDTADFTAYIPKTDIHFTPSLAVVPLQLLGYYVSVAKGLDVDKPRNLAKSVTVE</sequence>
<evidence type="ECO:0000256" key="4">
    <source>
        <dbReference type="ARBA" id="ARBA00016090"/>
    </source>
</evidence>
<dbReference type="InterPro" id="IPR017932">
    <property type="entry name" value="GATase_2_dom"/>
</dbReference>
<keyword evidence="6 10" id="KW-0032">Aminotransferase</keyword>
<dbReference type="Gene3D" id="3.40.50.10490">
    <property type="entry name" value="Glucose-6-phosphate isomerase like protein, domain 1"/>
    <property type="match status" value="2"/>
</dbReference>
<dbReference type="FunFam" id="3.60.20.10:FF:000006">
    <property type="entry name" value="Glutamine--fructose-6-phosphate aminotransferase [isomerizing]"/>
    <property type="match status" value="1"/>
</dbReference>
<keyword evidence="7 10" id="KW-0808">Transferase</keyword>
<evidence type="ECO:0000256" key="3">
    <source>
        <dbReference type="ARBA" id="ARBA00012916"/>
    </source>
</evidence>
<comment type="catalytic activity">
    <reaction evidence="1 10">
        <text>D-fructose 6-phosphate + L-glutamine = D-glucosamine 6-phosphate + L-glutamate</text>
        <dbReference type="Rhea" id="RHEA:13237"/>
        <dbReference type="ChEBI" id="CHEBI:29985"/>
        <dbReference type="ChEBI" id="CHEBI:58359"/>
        <dbReference type="ChEBI" id="CHEBI:58725"/>
        <dbReference type="ChEBI" id="CHEBI:61527"/>
        <dbReference type="EC" id="2.6.1.16"/>
    </reaction>
</comment>
<comment type="function">
    <text evidence="10">Catalyzes the first step in hexosamine metabolism, converting fructose-6P into glucosamine-6P using glutamine as a nitrogen source.</text>
</comment>
<protein>
    <recommendedName>
        <fullName evidence="4 10">Glutamine--fructose-6-phosphate aminotransferase [isomerizing]</fullName>
        <ecNumber evidence="3 10">2.6.1.16</ecNumber>
    </recommendedName>
    <alternativeName>
        <fullName evidence="10">D-fructose-6-phosphate amidotransferase</fullName>
    </alternativeName>
    <alternativeName>
        <fullName evidence="10">GFAT</fullName>
    </alternativeName>
    <alternativeName>
        <fullName evidence="10">Glucosamine-6-phosphate synthase</fullName>
    </alternativeName>
    <alternativeName>
        <fullName evidence="10">Hexosephosphate aminotransferase</fullName>
    </alternativeName>
    <alternativeName>
        <fullName evidence="10">L-glutamine--D-fructose-6-phosphate amidotransferase</fullName>
    </alternativeName>
</protein>
<dbReference type="EMBL" id="FOZC01000005">
    <property type="protein sequence ID" value="SFR74330.1"/>
    <property type="molecule type" value="Genomic_DNA"/>
</dbReference>
<evidence type="ECO:0000256" key="8">
    <source>
        <dbReference type="ARBA" id="ARBA00022737"/>
    </source>
</evidence>
<feature type="domain" description="SIS" evidence="12">
    <location>
        <begin position="461"/>
        <end position="602"/>
    </location>
</feature>
<feature type="active site" description="For Fru-6P isomerization activity" evidence="10">
    <location>
        <position position="607"/>
    </location>
</feature>
<dbReference type="InterPro" id="IPR035466">
    <property type="entry name" value="GlmS/AgaS_SIS"/>
</dbReference>
<organism evidence="13 14">
    <name type="scientific">[Clostridium] aminophilum</name>
    <dbReference type="NCBI Taxonomy" id="1526"/>
    <lineage>
        <taxon>Bacteria</taxon>
        <taxon>Bacillati</taxon>
        <taxon>Bacillota</taxon>
        <taxon>Clostridia</taxon>
        <taxon>Lachnospirales</taxon>
        <taxon>Lachnospiraceae</taxon>
    </lineage>
</organism>
<dbReference type="GO" id="GO:0006002">
    <property type="term" value="P:fructose 6-phosphate metabolic process"/>
    <property type="evidence" value="ECO:0007669"/>
    <property type="project" value="TreeGrafter"/>
</dbReference>
<evidence type="ECO:0000259" key="12">
    <source>
        <dbReference type="PROSITE" id="PS51464"/>
    </source>
</evidence>
<dbReference type="GO" id="GO:0097367">
    <property type="term" value="F:carbohydrate derivative binding"/>
    <property type="evidence" value="ECO:0007669"/>
    <property type="project" value="InterPro"/>
</dbReference>
<dbReference type="PANTHER" id="PTHR10937">
    <property type="entry name" value="GLUCOSAMINE--FRUCTOSE-6-PHOSPHATE AMINOTRANSFERASE, ISOMERIZING"/>
    <property type="match status" value="1"/>
</dbReference>